<organism evidence="1 2">
    <name type="scientific">Stutzerimonas stutzeri CCUG 29243</name>
    <dbReference type="NCBI Taxonomy" id="1196835"/>
    <lineage>
        <taxon>Bacteria</taxon>
        <taxon>Pseudomonadati</taxon>
        <taxon>Pseudomonadota</taxon>
        <taxon>Gammaproteobacteria</taxon>
        <taxon>Pseudomonadales</taxon>
        <taxon>Pseudomonadaceae</taxon>
        <taxon>Stutzerimonas</taxon>
    </lineage>
</organism>
<reference evidence="1 2" key="1">
    <citation type="journal article" date="2012" name="J. Bacteriol.">
        <title>Complete Genome Sequence of the Naphthalene-Degrading Bacterium Pseudomonas stutzeri AN10 (CCUG 29243).</title>
        <authorList>
            <person name="Brunet-Galmes I."/>
            <person name="Busquets A."/>
            <person name="Pena A."/>
            <person name="Gomila M."/>
            <person name="Nogales B."/>
            <person name="Garcia-Valdes E."/>
            <person name="Lalucat J."/>
            <person name="Bennasar A."/>
            <person name="Bosch R."/>
        </authorList>
    </citation>
    <scope>NUCLEOTIDE SEQUENCE [LARGE SCALE GENOMIC DNA]</scope>
    <source>
        <strain evidence="1 2">CCUG 29243</strain>
    </source>
</reference>
<name>I4CXW6_STUST</name>
<dbReference type="eggNOG" id="COG3636">
    <property type="taxonomic scope" value="Bacteria"/>
</dbReference>
<gene>
    <name evidence="1" type="ORF">A458_18500</name>
</gene>
<accession>I4CXW6</accession>
<dbReference type="HOGENOM" id="CLU_2701907_0_0_6"/>
<dbReference type="Proteomes" id="UP000006063">
    <property type="component" value="Chromosome"/>
</dbReference>
<dbReference type="KEGG" id="psc:A458_18500"/>
<proteinExistence type="predicted"/>
<dbReference type="AlphaFoldDB" id="I4CXW6"/>
<evidence type="ECO:0000313" key="1">
    <source>
        <dbReference type="EMBL" id="AFM34923.1"/>
    </source>
</evidence>
<protein>
    <submittedName>
        <fullName evidence="1">Putative transcriptional regulator</fullName>
    </submittedName>
</protein>
<dbReference type="PATRIC" id="fig|1196835.3.peg.3720"/>
<dbReference type="EMBL" id="CP003677">
    <property type="protein sequence ID" value="AFM34923.1"/>
    <property type="molecule type" value="Genomic_DNA"/>
</dbReference>
<dbReference type="RefSeq" id="WP_014821702.1">
    <property type="nucleotide sequence ID" value="NC_018028.1"/>
</dbReference>
<sequence>MSSELLTPYDPAKYLIDDEDIEVFLADAEGTGDAGYIARAREVAERAKALNQARKEACSDSGYADLSKNQRGA</sequence>
<evidence type="ECO:0000313" key="2">
    <source>
        <dbReference type="Proteomes" id="UP000006063"/>
    </source>
</evidence>